<evidence type="ECO:0000313" key="1">
    <source>
        <dbReference type="EMBL" id="KAH8693044.1"/>
    </source>
</evidence>
<sequence>MPDFTLGPLPPNDPNYMSLSDSRLLEYNPASEVGHLPPAYIDVVKVPTVARFAEALALLIDELSCVGGSWFILQSYIQDHPLLDLDDLEPHIRRHYKIAQEEYGVKGRVRYSENVVAKMMEANELPPRPPQFIDKHSCLFGLDVEK</sequence>
<dbReference type="RefSeq" id="XP_046068917.1">
    <property type="nucleotide sequence ID" value="XM_046214386.1"/>
</dbReference>
<evidence type="ECO:0000313" key="2">
    <source>
        <dbReference type="Proteomes" id="UP001201262"/>
    </source>
</evidence>
<accession>A0AAD4PV86</accession>
<organism evidence="1 2">
    <name type="scientific">Talaromyces proteolyticus</name>
    <dbReference type="NCBI Taxonomy" id="1131652"/>
    <lineage>
        <taxon>Eukaryota</taxon>
        <taxon>Fungi</taxon>
        <taxon>Dikarya</taxon>
        <taxon>Ascomycota</taxon>
        <taxon>Pezizomycotina</taxon>
        <taxon>Eurotiomycetes</taxon>
        <taxon>Eurotiomycetidae</taxon>
        <taxon>Eurotiales</taxon>
        <taxon>Trichocomaceae</taxon>
        <taxon>Talaromyces</taxon>
        <taxon>Talaromyces sect. Bacilispori</taxon>
    </lineage>
</organism>
<reference evidence="1" key="1">
    <citation type="submission" date="2021-12" db="EMBL/GenBank/DDBJ databases">
        <title>Convergent genome expansion in fungi linked to evolution of root-endophyte symbiosis.</title>
        <authorList>
            <consortium name="DOE Joint Genome Institute"/>
            <person name="Ke Y.-H."/>
            <person name="Bonito G."/>
            <person name="Liao H.-L."/>
            <person name="Looney B."/>
            <person name="Rojas-Flechas A."/>
            <person name="Nash J."/>
            <person name="Hameed K."/>
            <person name="Schadt C."/>
            <person name="Martin F."/>
            <person name="Crous P.W."/>
            <person name="Miettinen O."/>
            <person name="Magnuson J.K."/>
            <person name="Labbe J."/>
            <person name="Jacobson D."/>
            <person name="Doktycz M.J."/>
            <person name="Veneault-Fourrey C."/>
            <person name="Kuo A."/>
            <person name="Mondo S."/>
            <person name="Calhoun S."/>
            <person name="Riley R."/>
            <person name="Ohm R."/>
            <person name="LaButti K."/>
            <person name="Andreopoulos B."/>
            <person name="Pangilinan J."/>
            <person name="Nolan M."/>
            <person name="Tritt A."/>
            <person name="Clum A."/>
            <person name="Lipzen A."/>
            <person name="Daum C."/>
            <person name="Barry K."/>
            <person name="Grigoriev I.V."/>
            <person name="Vilgalys R."/>
        </authorList>
    </citation>
    <scope>NUCLEOTIDE SEQUENCE</scope>
    <source>
        <strain evidence="1">PMI_201</strain>
    </source>
</reference>
<proteinExistence type="predicted"/>
<name>A0AAD4PV86_9EURO</name>
<dbReference type="AlphaFoldDB" id="A0AAD4PV86"/>
<dbReference type="Proteomes" id="UP001201262">
    <property type="component" value="Unassembled WGS sequence"/>
</dbReference>
<comment type="caution">
    <text evidence="1">The sequence shown here is derived from an EMBL/GenBank/DDBJ whole genome shotgun (WGS) entry which is preliminary data.</text>
</comment>
<keyword evidence="2" id="KW-1185">Reference proteome</keyword>
<protein>
    <submittedName>
        <fullName evidence="1">Uncharacterized protein</fullName>
    </submittedName>
</protein>
<dbReference type="GeneID" id="70244673"/>
<gene>
    <name evidence="1" type="ORF">BGW36DRAFT_362583</name>
</gene>
<dbReference type="EMBL" id="JAJTJA010000010">
    <property type="protein sequence ID" value="KAH8693044.1"/>
    <property type="molecule type" value="Genomic_DNA"/>
</dbReference>